<organism evidence="2 3">
    <name type="scientific">Linnemannia gamsii</name>
    <dbReference type="NCBI Taxonomy" id="64522"/>
    <lineage>
        <taxon>Eukaryota</taxon>
        <taxon>Fungi</taxon>
        <taxon>Fungi incertae sedis</taxon>
        <taxon>Mucoromycota</taxon>
        <taxon>Mortierellomycotina</taxon>
        <taxon>Mortierellomycetes</taxon>
        <taxon>Mortierellales</taxon>
        <taxon>Mortierellaceae</taxon>
        <taxon>Linnemannia</taxon>
    </lineage>
</organism>
<reference evidence="2 3" key="1">
    <citation type="journal article" date="2020" name="Fungal Divers.">
        <title>Resolving the Mortierellaceae phylogeny through synthesis of multi-gene phylogenetics and phylogenomics.</title>
        <authorList>
            <person name="Vandepol N."/>
            <person name="Liber J."/>
            <person name="Desiro A."/>
            <person name="Na H."/>
            <person name="Kennedy M."/>
            <person name="Barry K."/>
            <person name="Grigoriev I.V."/>
            <person name="Miller A.N."/>
            <person name="O'Donnell K."/>
            <person name="Stajich J.E."/>
            <person name="Bonito G."/>
        </authorList>
    </citation>
    <scope>NUCLEOTIDE SEQUENCE [LARGE SCALE GENOMIC DNA]</scope>
    <source>
        <strain evidence="2 3">AD045</strain>
    </source>
</reference>
<accession>A0ABQ7JHL1</accession>
<dbReference type="Proteomes" id="UP001194696">
    <property type="component" value="Unassembled WGS sequence"/>
</dbReference>
<feature type="non-terminal residue" evidence="2">
    <location>
        <position position="235"/>
    </location>
</feature>
<keyword evidence="3" id="KW-1185">Reference proteome</keyword>
<name>A0ABQ7JHL1_9FUNG</name>
<proteinExistence type="predicted"/>
<keyword evidence="1" id="KW-0472">Membrane</keyword>
<protein>
    <submittedName>
        <fullName evidence="2">Uncharacterized protein</fullName>
    </submittedName>
</protein>
<feature type="transmembrane region" description="Helical" evidence="1">
    <location>
        <begin position="12"/>
        <end position="34"/>
    </location>
</feature>
<evidence type="ECO:0000313" key="3">
    <source>
        <dbReference type="Proteomes" id="UP001194696"/>
    </source>
</evidence>
<keyword evidence="1" id="KW-1133">Transmembrane helix</keyword>
<gene>
    <name evidence="2" type="ORF">BGZ96_005021</name>
</gene>
<comment type="caution">
    <text evidence="2">The sequence shown here is derived from an EMBL/GenBank/DDBJ whole genome shotgun (WGS) entry which is preliminary data.</text>
</comment>
<dbReference type="EMBL" id="JAAAIM010002325">
    <property type="protein sequence ID" value="KAG0273095.1"/>
    <property type="molecule type" value="Genomic_DNA"/>
</dbReference>
<evidence type="ECO:0000313" key="2">
    <source>
        <dbReference type="EMBL" id="KAG0273095.1"/>
    </source>
</evidence>
<evidence type="ECO:0000256" key="1">
    <source>
        <dbReference type="SAM" id="Phobius"/>
    </source>
</evidence>
<sequence>MLNLPVETRVRGIIKAFGFFGWLVIFIVTTYLYVQKGCPHTETVYSSSCLPYTYSAGFVPGSSNPPIYLYHPITLSGNTVACYMERYIYTFQNYRGPGYSQTFRSELHCNQAYTGNASLVPSSSYEPMFNRTNYARSAYVDSPKDTAGTIVALIGNITQKDKPPFPYGIPQAACHYIQGDQNYETCGLDYLKNLTTVNITLDMKKYFDRSEALIAVLNTETLFTCARCRAQDVTF</sequence>
<keyword evidence="1" id="KW-0812">Transmembrane</keyword>